<name>A0ABT9VKT4_9BACI</name>
<dbReference type="InterPro" id="IPR031107">
    <property type="entry name" value="Small_HSP"/>
</dbReference>
<protein>
    <submittedName>
        <fullName evidence="4">HSP20 family molecular chaperone IbpA</fullName>
    </submittedName>
</protein>
<dbReference type="Proteomes" id="UP001225646">
    <property type="component" value="Unassembled WGS sequence"/>
</dbReference>
<accession>A0ABT9VKT4</accession>
<dbReference type="InterPro" id="IPR002068">
    <property type="entry name" value="A-crystallin/Hsp20_dom"/>
</dbReference>
<sequence>MVEKKGSSNEEQYPDIPSNLKYLQESIDHFFNSTSIKNLFEHFEKIVSSSLPFPHVSIDSYETENEFIIKGHLPGIKKDQILIDLYERYLTVSIQHVEDVKEFDEKKKMTHYAKTMGNVSKTFLLPYPVSEEDLNASFRNEQLIITIPLKRKRIFIEE</sequence>
<comment type="caution">
    <text evidence="4">The sequence shown here is derived from an EMBL/GenBank/DDBJ whole genome shotgun (WGS) entry which is preliminary data.</text>
</comment>
<organism evidence="4 5">
    <name type="scientific">Aeribacillus alveayuensis</name>
    <dbReference type="NCBI Taxonomy" id="279215"/>
    <lineage>
        <taxon>Bacteria</taxon>
        <taxon>Bacillati</taxon>
        <taxon>Bacillota</taxon>
        <taxon>Bacilli</taxon>
        <taxon>Bacillales</taxon>
        <taxon>Bacillaceae</taxon>
        <taxon>Aeribacillus</taxon>
    </lineage>
</organism>
<dbReference type="PROSITE" id="PS01031">
    <property type="entry name" value="SHSP"/>
    <property type="match status" value="1"/>
</dbReference>
<evidence type="ECO:0000259" key="3">
    <source>
        <dbReference type="PROSITE" id="PS01031"/>
    </source>
</evidence>
<evidence type="ECO:0000313" key="4">
    <source>
        <dbReference type="EMBL" id="MDQ0161587.1"/>
    </source>
</evidence>
<gene>
    <name evidence="4" type="ORF">J2S06_000657</name>
</gene>
<dbReference type="CDD" id="cd06464">
    <property type="entry name" value="ACD_sHsps-like"/>
    <property type="match status" value="1"/>
</dbReference>
<evidence type="ECO:0000313" key="5">
    <source>
        <dbReference type="Proteomes" id="UP001225646"/>
    </source>
</evidence>
<keyword evidence="5" id="KW-1185">Reference proteome</keyword>
<dbReference type="Gene3D" id="2.60.40.790">
    <property type="match status" value="1"/>
</dbReference>
<evidence type="ECO:0000256" key="2">
    <source>
        <dbReference type="RuleBase" id="RU003616"/>
    </source>
</evidence>
<dbReference type="RefSeq" id="WP_044896158.1">
    <property type="nucleotide sequence ID" value="NZ_JAUSTR010000001.1"/>
</dbReference>
<dbReference type="EMBL" id="JAUSTR010000001">
    <property type="protein sequence ID" value="MDQ0161587.1"/>
    <property type="molecule type" value="Genomic_DNA"/>
</dbReference>
<proteinExistence type="inferred from homology"/>
<dbReference type="Pfam" id="PF00011">
    <property type="entry name" value="HSP20"/>
    <property type="match status" value="1"/>
</dbReference>
<dbReference type="PANTHER" id="PTHR11527">
    <property type="entry name" value="HEAT-SHOCK PROTEIN 20 FAMILY MEMBER"/>
    <property type="match status" value="1"/>
</dbReference>
<evidence type="ECO:0000256" key="1">
    <source>
        <dbReference type="PROSITE-ProRule" id="PRU00285"/>
    </source>
</evidence>
<feature type="domain" description="SHSP" evidence="3">
    <location>
        <begin position="47"/>
        <end position="158"/>
    </location>
</feature>
<reference evidence="4 5" key="1">
    <citation type="submission" date="2023-07" db="EMBL/GenBank/DDBJ databases">
        <title>Genomic Encyclopedia of Type Strains, Phase IV (KMG-IV): sequencing the most valuable type-strain genomes for metagenomic binning, comparative biology and taxonomic classification.</title>
        <authorList>
            <person name="Goeker M."/>
        </authorList>
    </citation>
    <scope>NUCLEOTIDE SEQUENCE [LARGE SCALE GENOMIC DNA]</scope>
    <source>
        <strain evidence="4 5">DSM 19092</strain>
    </source>
</reference>
<dbReference type="InterPro" id="IPR008978">
    <property type="entry name" value="HSP20-like_chaperone"/>
</dbReference>
<dbReference type="SUPFAM" id="SSF49764">
    <property type="entry name" value="HSP20-like chaperones"/>
    <property type="match status" value="1"/>
</dbReference>
<comment type="similarity">
    <text evidence="1 2">Belongs to the small heat shock protein (HSP20) family.</text>
</comment>